<dbReference type="GO" id="GO:0004386">
    <property type="term" value="F:helicase activity"/>
    <property type="evidence" value="ECO:0007669"/>
    <property type="project" value="InterPro"/>
</dbReference>
<dbReference type="InterPro" id="IPR041679">
    <property type="entry name" value="DNA2/NAM7-like_C"/>
</dbReference>
<evidence type="ECO:0000313" key="3">
    <source>
        <dbReference type="Proteomes" id="UP000293781"/>
    </source>
</evidence>
<dbReference type="InterPro" id="IPR045055">
    <property type="entry name" value="DNA2/NAM7-like"/>
</dbReference>
<dbReference type="RefSeq" id="WP_165435693.1">
    <property type="nucleotide sequence ID" value="NZ_SHKK01000001.1"/>
</dbReference>
<protein>
    <submittedName>
        <fullName evidence="2">AAA domain-containing protein</fullName>
    </submittedName>
</protein>
<dbReference type="InterPro" id="IPR000719">
    <property type="entry name" value="Prot_kinase_dom"/>
</dbReference>
<evidence type="ECO:0000259" key="1">
    <source>
        <dbReference type="PROSITE" id="PS50011"/>
    </source>
</evidence>
<dbReference type="SMART" id="SM00220">
    <property type="entry name" value="S_TKc"/>
    <property type="match status" value="1"/>
</dbReference>
<dbReference type="PROSITE" id="PS50011">
    <property type="entry name" value="PROTEIN_KINASE_DOM"/>
    <property type="match status" value="1"/>
</dbReference>
<dbReference type="Pfam" id="PF13087">
    <property type="entry name" value="AAA_12"/>
    <property type="match status" value="1"/>
</dbReference>
<reference evidence="2 3" key="1">
    <citation type="submission" date="2019-02" db="EMBL/GenBank/DDBJ databases">
        <title>Sequencing the genomes of 1000 actinobacteria strains.</title>
        <authorList>
            <person name="Klenk H.-P."/>
        </authorList>
    </citation>
    <scope>NUCLEOTIDE SEQUENCE [LARGE SCALE GENOMIC DNA]</scope>
    <source>
        <strain evidence="2 3">DSM 45888</strain>
    </source>
</reference>
<dbReference type="GO" id="GO:0005524">
    <property type="term" value="F:ATP binding"/>
    <property type="evidence" value="ECO:0007669"/>
    <property type="project" value="InterPro"/>
</dbReference>
<dbReference type="Gene3D" id="1.10.510.10">
    <property type="entry name" value="Transferase(Phosphotransferase) domain 1"/>
    <property type="match status" value="1"/>
</dbReference>
<gene>
    <name evidence="2" type="ORF">EV382_0344</name>
</gene>
<dbReference type="InterPro" id="IPR011009">
    <property type="entry name" value="Kinase-like_dom_sf"/>
</dbReference>
<sequence>MSLGSGVLLLNSRYKLIGSEISKVGDGGLWGALDQEEVSKPLLLKTWPFTEDRPDDVQRALWDAELRTLYRVRSTPGSEESLLQLRDVGIDHDARCFVMAFKTEGLQNLASLLGSQRGHHAWLSGRPEDRVALWQMLERFADGLGLLHDQQVVHRNVVPESVFLEPGDGPESARLGGFEWSIRLGRPAARAARIGWETVPEAFAGRAPFGPDADWFAFGMLAARCMLNIEQFDAPSLAPWDRYRGVLKLLAKPKGKLIALEVDFISRLIAEDPATRLRHQSDISATIREIIGVLQDPEQSEDTSRRHLVIIDPANRRLVTDCLDRGLDELLRLEPGDTFDPKRAEHRGALHTFLYKDFADGATLTPVLNREKYVLSGRRMHLIIGPSVSDVDGRPTWQNAFCTGTSDYLSTAAANQVSIPPGQLEFFSTRDRRSLGSRLAASARWEALLPRVDKARERREEQARFSDFLRITNQVDILVRDAELFRCEVVEVEEEDGSCTQVEVREIPREHPPSGMFAIDGGMAEFLFREKHSGKPGSNLIQLCSPNSESIEDRPVDPEWVVRSVDIPGRTAKLTPNQDLPRMPEVGDVHVLRTNGLGGQVLQIKRRKEAIAKLAKHTYLLESLTTPGQVLMDSGPVRLPVPLGSKTVDSSKLTQIETILGVRPIYTVQGPPGTGKTHMVAWLLREILEEDPVAQVLITAQAHHAVDVLRAKVEQDAFADVPEERRPLTIRLRRAKPDQSGGLGAEEQGSEQQVTRELLEQTINRIEADQPAGAASPVQAEWLAICKRMVAELNIRDASTPKEFRELVKRSASITYSTTGDGDLAALAGEVSYDWAIVEEAGKVHGFELALPLFLGHRWLLIGDPKQLSPYRIEDYEKAVAELSSTVFALEALPAPNKNVDREVLLGWRDRTPEQRGEFQQYCKRWLRLFAQLHRLCAYHEPQEGLLTGQHRMHPDIGELVSEVYYKGKLSHYTRDPDTGQPKPGILHHLHAPPEVDGRAIVWLDLPMASANDTRAMEHGTPKYRNPAEAFALDRFLRTLRSDNKPPLDLAILSPYAQQVGYLRQQLDGPEFREMLAEAGLRLAPDPQRSQYDTGTQARDGFFTVDSFQGNQAEVIAISLVRNNTAASGAGLGFLVEPQRMNVLMSRAERLLVLVGSWEFFRSQVHYVSRDPQQLASLQHLALMVDRLEAWFKEGRAVLIPADLAGYEPPATLVRPELPVER</sequence>
<dbReference type="InterPro" id="IPR027417">
    <property type="entry name" value="P-loop_NTPase"/>
</dbReference>
<dbReference type="Pfam" id="PF13086">
    <property type="entry name" value="AAA_11"/>
    <property type="match status" value="1"/>
</dbReference>
<feature type="domain" description="Protein kinase" evidence="1">
    <location>
        <begin position="18"/>
        <end position="291"/>
    </location>
</feature>
<evidence type="ECO:0000313" key="2">
    <source>
        <dbReference type="EMBL" id="RZT77200.1"/>
    </source>
</evidence>
<name>A0A4V2FNJ6_9ACTN</name>
<dbReference type="SUPFAM" id="SSF56112">
    <property type="entry name" value="Protein kinase-like (PK-like)"/>
    <property type="match status" value="1"/>
</dbReference>
<dbReference type="GO" id="GO:0004672">
    <property type="term" value="F:protein kinase activity"/>
    <property type="evidence" value="ECO:0007669"/>
    <property type="project" value="InterPro"/>
</dbReference>
<dbReference type="SUPFAM" id="SSF52540">
    <property type="entry name" value="P-loop containing nucleoside triphosphate hydrolases"/>
    <property type="match status" value="1"/>
</dbReference>
<proteinExistence type="predicted"/>
<dbReference type="EMBL" id="SHKK01000001">
    <property type="protein sequence ID" value="RZT77200.1"/>
    <property type="molecule type" value="Genomic_DNA"/>
</dbReference>
<comment type="caution">
    <text evidence="2">The sequence shown here is derived from an EMBL/GenBank/DDBJ whole genome shotgun (WGS) entry which is preliminary data.</text>
</comment>
<dbReference type="Proteomes" id="UP000293781">
    <property type="component" value="Unassembled WGS sequence"/>
</dbReference>
<dbReference type="Gene3D" id="3.40.50.300">
    <property type="entry name" value="P-loop containing nucleotide triphosphate hydrolases"/>
    <property type="match status" value="2"/>
</dbReference>
<organism evidence="2 3">
    <name type="scientific">Micromonospora violae</name>
    <dbReference type="NCBI Taxonomy" id="1278207"/>
    <lineage>
        <taxon>Bacteria</taxon>
        <taxon>Bacillati</taxon>
        <taxon>Actinomycetota</taxon>
        <taxon>Actinomycetes</taxon>
        <taxon>Micromonosporales</taxon>
        <taxon>Micromonosporaceae</taxon>
        <taxon>Micromonospora</taxon>
    </lineage>
</organism>
<dbReference type="PANTHER" id="PTHR10887">
    <property type="entry name" value="DNA2/NAM7 HELICASE FAMILY"/>
    <property type="match status" value="1"/>
</dbReference>
<dbReference type="AlphaFoldDB" id="A0A4V2FNJ6"/>
<dbReference type="PANTHER" id="PTHR10887:SF495">
    <property type="entry name" value="HELICASE SENATAXIN ISOFORM X1-RELATED"/>
    <property type="match status" value="1"/>
</dbReference>
<dbReference type="InterPro" id="IPR047187">
    <property type="entry name" value="SF1_C_Upf1"/>
</dbReference>
<accession>A0A4V2FNJ6</accession>
<keyword evidence="3" id="KW-1185">Reference proteome</keyword>
<dbReference type="InterPro" id="IPR041677">
    <property type="entry name" value="DNA2/NAM7_AAA_11"/>
</dbReference>
<dbReference type="CDD" id="cd18808">
    <property type="entry name" value="SF1_C_Upf1"/>
    <property type="match status" value="1"/>
</dbReference>